<reference evidence="2 3" key="1">
    <citation type="submission" date="2020-02" db="EMBL/GenBank/DDBJ databases">
        <title>Out from the shadows clarifying the taxonomy of the family Cryomorphaceae and related taxa by utilizing the GTDB taxonomic framework.</title>
        <authorList>
            <person name="Bowman J.P."/>
        </authorList>
    </citation>
    <scope>NUCLEOTIDE SEQUENCE [LARGE SCALE GENOMIC DNA]</scope>
    <source>
        <strain evidence="2 3">QSSC 1-22</strain>
    </source>
</reference>
<dbReference type="RefSeq" id="WP_163282692.1">
    <property type="nucleotide sequence ID" value="NZ_JAAGVY010000001.1"/>
</dbReference>
<evidence type="ECO:0000256" key="1">
    <source>
        <dbReference type="SAM" id="SignalP"/>
    </source>
</evidence>
<organism evidence="2 3">
    <name type="scientific">Cryomorpha ignava</name>
    <dbReference type="NCBI Taxonomy" id="101383"/>
    <lineage>
        <taxon>Bacteria</taxon>
        <taxon>Pseudomonadati</taxon>
        <taxon>Bacteroidota</taxon>
        <taxon>Flavobacteriia</taxon>
        <taxon>Flavobacteriales</taxon>
        <taxon>Cryomorphaceae</taxon>
        <taxon>Cryomorpha</taxon>
    </lineage>
</organism>
<dbReference type="NCBIfam" id="TIGR03519">
    <property type="entry name" value="T9SS_PorP_fam"/>
    <property type="match status" value="1"/>
</dbReference>
<dbReference type="InterPro" id="IPR019861">
    <property type="entry name" value="PorP/SprF_Bacteroidetes"/>
</dbReference>
<protein>
    <submittedName>
        <fullName evidence="2">Type IX secretion system membrane protein PorP/SprF</fullName>
    </submittedName>
</protein>
<gene>
    <name evidence="2" type="ORF">G3O08_00440</name>
</gene>
<dbReference type="EMBL" id="JAAGVY010000001">
    <property type="protein sequence ID" value="NEN21971.1"/>
    <property type="molecule type" value="Genomic_DNA"/>
</dbReference>
<sequence length="300" mass="33174">MKYISLFALLLLGTSISAQQIQQFTQYQWVGLSYNPAFAGSDTYFNAYATHRTQWTGITDAPRTYQLGLHAPSKSGKMGFGGHITTDVAGPTKRFGFQGVYAYHLQVSESSKLSLGASFGLTQFTIDGSQITLREGSDKAMDGSMQSELKPDASFGVLWYSDKFKVGASAMQILNNDLDLFPGDGDGKMAVHYYFTGSYLFNVSEEIDIEPSTLIKYVTPVPAQFDLSARIIYKSNLWIGGSYRSSDAIAIFAGYNVLDYLTLGYSYDFATSDIQAYTNGTHEILIQLRFGKKQLVDKEN</sequence>
<evidence type="ECO:0000313" key="3">
    <source>
        <dbReference type="Proteomes" id="UP000486602"/>
    </source>
</evidence>
<keyword evidence="3" id="KW-1185">Reference proteome</keyword>
<dbReference type="Proteomes" id="UP000486602">
    <property type="component" value="Unassembled WGS sequence"/>
</dbReference>
<name>A0A7K3WLQ9_9FLAO</name>
<accession>A0A7K3WLQ9</accession>
<feature type="chain" id="PRO_5029638630" evidence="1">
    <location>
        <begin position="21"/>
        <end position="300"/>
    </location>
</feature>
<proteinExistence type="predicted"/>
<dbReference type="Pfam" id="PF11751">
    <property type="entry name" value="PorP_SprF"/>
    <property type="match status" value="1"/>
</dbReference>
<comment type="caution">
    <text evidence="2">The sequence shown here is derived from an EMBL/GenBank/DDBJ whole genome shotgun (WGS) entry which is preliminary data.</text>
</comment>
<keyword evidence="1" id="KW-0732">Signal</keyword>
<dbReference type="AlphaFoldDB" id="A0A7K3WLQ9"/>
<feature type="signal peptide" evidence="1">
    <location>
        <begin position="1"/>
        <end position="20"/>
    </location>
</feature>
<evidence type="ECO:0000313" key="2">
    <source>
        <dbReference type="EMBL" id="NEN21971.1"/>
    </source>
</evidence>